<gene>
    <name evidence="5" type="ORF">Pan97_39040</name>
</gene>
<name>A0A518CCA1_9BACT</name>
<sequence>MGKKKAKKVVSDSDVDTMDDEMSEDDAASIEDGKIVDYITGKPVKESAKEKVRQRIARAIFHEYGFSPDDMEPDFKVKVGSRRKGVDIAIFKTGSEHDVENLHRIVICKPEPKKGKKGGFKLRDHEQATKDLDELKDLMEAIDACQWGLWTNGMEFFFLKKEQGRFEADFKPAGDWPLADESQGTKDVHSHAKLRKADPELLRITFRRCHNFIHGNEGMSKDVAFWQFLYLIFAKMYDERQTNGDRRFWVAPDERFTEEGQAAIRKRIIPLFEATRNEYAGDKYGNIFRGNEEIQLSDRALAFMVSELAKYDFGRTDTDAKGAAYQEIVGDTLRGDRGQFFTPSNAVKLMVEMLAPEDTERVIDPACGTGGFLRATLGYLIKKYRQEEGTNADTESTTTFVNYQKRLKNFAKTYLFGADFDPSLVRASQMNVVMACNQMANIFHMNSLEFPEGNLTGVEFMKKRGKLGSMDVVMTNPPFGSDIPVTDPNILKHYELGYRWERTESGSFRKTESRQGSVAPEILFIERCLQWLKPGGRMGIVLPDGILGNPGDEYIRWWIMRHAYVLASVDLPVECFIVEANVNILTSLLFLKKKTDEEIAAEDVSGPKDYPVFMAVAEKVGYDRRGNTLYKRSPDGEEILEDVEKEEKVRLAGEWVTRKLTRKQRVLDDDMKDIAEEYRKFRAKYPIPGA</sequence>
<dbReference type="Pfam" id="PF13588">
    <property type="entry name" value="HSDR_N_2"/>
    <property type="match status" value="1"/>
</dbReference>
<dbReference type="GO" id="GO:0008170">
    <property type="term" value="F:N-methyltransferase activity"/>
    <property type="evidence" value="ECO:0007669"/>
    <property type="project" value="InterPro"/>
</dbReference>
<accession>A0A518CCA1</accession>
<dbReference type="RefSeq" id="WP_196782153.1">
    <property type="nucleotide sequence ID" value="NZ_CP036289.1"/>
</dbReference>
<evidence type="ECO:0000313" key="5">
    <source>
        <dbReference type="EMBL" id="QDU76847.1"/>
    </source>
</evidence>
<evidence type="ECO:0000313" key="6">
    <source>
        <dbReference type="Proteomes" id="UP000318626"/>
    </source>
</evidence>
<proteinExistence type="inferred from homology"/>
<dbReference type="NCBIfam" id="NF047738">
    <property type="entry name" value="antiphage_MADS2"/>
    <property type="match status" value="1"/>
</dbReference>
<keyword evidence="5" id="KW-0489">Methyltransferase</keyword>
<dbReference type="Pfam" id="PF02384">
    <property type="entry name" value="N6_Mtase"/>
    <property type="match status" value="1"/>
</dbReference>
<keyword evidence="6" id="KW-1185">Reference proteome</keyword>
<dbReference type="GO" id="GO:0003677">
    <property type="term" value="F:DNA binding"/>
    <property type="evidence" value="ECO:0007669"/>
    <property type="project" value="InterPro"/>
</dbReference>
<dbReference type="Gene3D" id="3.40.50.150">
    <property type="entry name" value="Vaccinia Virus protein VP39"/>
    <property type="match status" value="1"/>
</dbReference>
<dbReference type="SUPFAM" id="SSF53335">
    <property type="entry name" value="S-adenosyl-L-methionine-dependent methyltransferases"/>
    <property type="match status" value="1"/>
</dbReference>
<feature type="domain" description="DNA methylase adenine-specific" evidence="3">
    <location>
        <begin position="322"/>
        <end position="600"/>
    </location>
</feature>
<organism evidence="5 6">
    <name type="scientific">Bremerella volcania</name>
    <dbReference type="NCBI Taxonomy" id="2527984"/>
    <lineage>
        <taxon>Bacteria</taxon>
        <taxon>Pseudomonadati</taxon>
        <taxon>Planctomycetota</taxon>
        <taxon>Planctomycetia</taxon>
        <taxon>Pirellulales</taxon>
        <taxon>Pirellulaceae</taxon>
        <taxon>Bremerella</taxon>
    </lineage>
</organism>
<protein>
    <submittedName>
        <fullName evidence="5">Putative type I restriction enzymeP M protein</fullName>
        <ecNumber evidence="5">2.1.1.72</ecNumber>
    </submittedName>
</protein>
<comment type="similarity">
    <text evidence="1">Belongs to the N(4)/N(6)-methyltransferase family.</text>
</comment>
<dbReference type="InterPro" id="IPR029063">
    <property type="entry name" value="SAM-dependent_MTases_sf"/>
</dbReference>
<dbReference type="REBASE" id="356608">
    <property type="entry name" value="M.PbaPan97ORF39040P"/>
</dbReference>
<dbReference type="EC" id="2.1.1.72" evidence="5"/>
<dbReference type="InterPro" id="IPR003356">
    <property type="entry name" value="DNA_methylase_A-5"/>
</dbReference>
<feature type="domain" description="Type I restriction enzyme R protein N-terminal" evidence="4">
    <location>
        <begin position="50"/>
        <end position="165"/>
    </location>
</feature>
<evidence type="ECO:0000256" key="2">
    <source>
        <dbReference type="SAM" id="MobiDB-lite"/>
    </source>
</evidence>
<feature type="compositionally biased region" description="Acidic residues" evidence="2">
    <location>
        <begin position="13"/>
        <end position="27"/>
    </location>
</feature>
<dbReference type="GO" id="GO:0009007">
    <property type="term" value="F:site-specific DNA-methyltransferase (adenine-specific) activity"/>
    <property type="evidence" value="ECO:0007669"/>
    <property type="project" value="UniProtKB-EC"/>
</dbReference>
<dbReference type="PRINTS" id="PR00507">
    <property type="entry name" value="N12N6MTFRASE"/>
</dbReference>
<evidence type="ECO:0000259" key="3">
    <source>
        <dbReference type="Pfam" id="PF02384"/>
    </source>
</evidence>
<dbReference type="KEGG" id="bvo:Pan97_39040"/>
<keyword evidence="5" id="KW-0808">Transferase</keyword>
<evidence type="ECO:0000256" key="1">
    <source>
        <dbReference type="ARBA" id="ARBA00006594"/>
    </source>
</evidence>
<dbReference type="Proteomes" id="UP000318626">
    <property type="component" value="Chromosome"/>
</dbReference>
<reference evidence="6" key="1">
    <citation type="submission" date="2019-02" db="EMBL/GenBank/DDBJ databases">
        <title>Deep-cultivation of Planctomycetes and their phenomic and genomic characterization uncovers novel biology.</title>
        <authorList>
            <person name="Wiegand S."/>
            <person name="Jogler M."/>
            <person name="Boedeker C."/>
            <person name="Pinto D."/>
            <person name="Vollmers J."/>
            <person name="Rivas-Marin E."/>
            <person name="Kohn T."/>
            <person name="Peeters S.H."/>
            <person name="Heuer A."/>
            <person name="Rast P."/>
            <person name="Oberbeckmann S."/>
            <person name="Bunk B."/>
            <person name="Jeske O."/>
            <person name="Meyerdierks A."/>
            <person name="Storesund J.E."/>
            <person name="Kallscheuer N."/>
            <person name="Luecker S."/>
            <person name="Lage O.M."/>
            <person name="Pohl T."/>
            <person name="Merkel B.J."/>
            <person name="Hornburger P."/>
            <person name="Mueller R.-W."/>
            <person name="Bruemmer F."/>
            <person name="Labrenz M."/>
            <person name="Spormann A.M."/>
            <person name="Op den Camp H."/>
            <person name="Overmann J."/>
            <person name="Amann R."/>
            <person name="Jetten M.S.M."/>
            <person name="Mascher T."/>
            <person name="Medema M.H."/>
            <person name="Devos D.P."/>
            <person name="Kaster A.-K."/>
            <person name="Ovreas L."/>
            <person name="Rohde M."/>
            <person name="Galperin M.Y."/>
            <person name="Jogler C."/>
        </authorList>
    </citation>
    <scope>NUCLEOTIDE SEQUENCE [LARGE SCALE GENOMIC DNA]</scope>
    <source>
        <strain evidence="6">Pan97</strain>
    </source>
</reference>
<feature type="region of interest" description="Disordered" evidence="2">
    <location>
        <begin position="1"/>
        <end position="27"/>
    </location>
</feature>
<evidence type="ECO:0000259" key="4">
    <source>
        <dbReference type="Pfam" id="PF13588"/>
    </source>
</evidence>
<dbReference type="InterPro" id="IPR029464">
    <property type="entry name" value="HSDR_N"/>
</dbReference>
<dbReference type="PANTHER" id="PTHR42998:SF1">
    <property type="entry name" value="TYPE I RESTRICTION ENZYME HINDI METHYLASE SUBUNIT"/>
    <property type="match status" value="1"/>
</dbReference>
<dbReference type="GO" id="GO:0032259">
    <property type="term" value="P:methylation"/>
    <property type="evidence" value="ECO:0007669"/>
    <property type="project" value="UniProtKB-KW"/>
</dbReference>
<dbReference type="AlphaFoldDB" id="A0A518CCA1"/>
<dbReference type="InterPro" id="IPR052916">
    <property type="entry name" value="Type-I_RE_MTase_Subunit"/>
</dbReference>
<dbReference type="PANTHER" id="PTHR42998">
    <property type="entry name" value="TYPE I RESTRICTION ENZYME HINDVIIP M PROTEIN-RELATED"/>
    <property type="match status" value="1"/>
</dbReference>
<dbReference type="EMBL" id="CP036289">
    <property type="protein sequence ID" value="QDU76847.1"/>
    <property type="molecule type" value="Genomic_DNA"/>
</dbReference>